<gene>
    <name evidence="1" type="ORF">BOLC6T35377H</name>
</gene>
<name>A0A3P6GNI1_BRAOL</name>
<reference evidence="1" key="1">
    <citation type="submission" date="2018-11" db="EMBL/GenBank/DDBJ databases">
        <authorList>
            <consortium name="Genoscope - CEA"/>
            <person name="William W."/>
        </authorList>
    </citation>
    <scope>NUCLEOTIDE SEQUENCE</scope>
</reference>
<evidence type="ECO:0000313" key="1">
    <source>
        <dbReference type="EMBL" id="VDD59924.1"/>
    </source>
</evidence>
<sequence>MVMLSRNFASYLKEREGMIKNRRRSDLYRSSSKCNGFRHVQKECVNLLKQKKKNDAKNESYTDSDDGEQLRNFVAFTTLESVLRQNLQ</sequence>
<accession>A0A3P6GNI1</accession>
<dbReference type="AlphaFoldDB" id="A0A3P6GNI1"/>
<proteinExistence type="predicted"/>
<protein>
    <submittedName>
        <fullName evidence="1">Uncharacterized protein</fullName>
    </submittedName>
</protein>
<dbReference type="EMBL" id="LR031880">
    <property type="protein sequence ID" value="VDD59924.1"/>
    <property type="molecule type" value="Genomic_DNA"/>
</dbReference>
<organism evidence="1">
    <name type="scientific">Brassica oleracea</name>
    <name type="common">Wild cabbage</name>
    <dbReference type="NCBI Taxonomy" id="3712"/>
    <lineage>
        <taxon>Eukaryota</taxon>
        <taxon>Viridiplantae</taxon>
        <taxon>Streptophyta</taxon>
        <taxon>Embryophyta</taxon>
        <taxon>Tracheophyta</taxon>
        <taxon>Spermatophyta</taxon>
        <taxon>Magnoliopsida</taxon>
        <taxon>eudicotyledons</taxon>
        <taxon>Gunneridae</taxon>
        <taxon>Pentapetalae</taxon>
        <taxon>rosids</taxon>
        <taxon>malvids</taxon>
        <taxon>Brassicales</taxon>
        <taxon>Brassicaceae</taxon>
        <taxon>Brassiceae</taxon>
        <taxon>Brassica</taxon>
    </lineage>
</organism>